<dbReference type="RefSeq" id="WP_035061981.1">
    <property type="nucleotide sequence ID" value="NZ_AXCZ01000153.1"/>
</dbReference>
<keyword evidence="2" id="KW-0472">Membrane</keyword>
<keyword evidence="4" id="KW-1185">Reference proteome</keyword>
<reference evidence="3 4" key="1">
    <citation type="submission" date="2013-08" db="EMBL/GenBank/DDBJ databases">
        <title>Genome sequencing of Cellulomonas bogoriensis 69B4.</title>
        <authorList>
            <person name="Chen F."/>
            <person name="Li Y."/>
            <person name="Wang G."/>
        </authorList>
    </citation>
    <scope>NUCLEOTIDE SEQUENCE [LARGE SCALE GENOMIC DNA]</scope>
    <source>
        <strain evidence="3 4">69B4</strain>
    </source>
</reference>
<feature type="region of interest" description="Disordered" evidence="1">
    <location>
        <begin position="199"/>
        <end position="221"/>
    </location>
</feature>
<keyword evidence="2" id="KW-0812">Transmembrane</keyword>
<dbReference type="Proteomes" id="UP000054314">
    <property type="component" value="Unassembled WGS sequence"/>
</dbReference>
<dbReference type="AlphaFoldDB" id="A0A0A0BST3"/>
<evidence type="ECO:0000256" key="1">
    <source>
        <dbReference type="SAM" id="MobiDB-lite"/>
    </source>
</evidence>
<protein>
    <submittedName>
        <fullName evidence="3">Uncharacterized protein</fullName>
    </submittedName>
</protein>
<dbReference type="OrthoDB" id="9991148at2"/>
<evidence type="ECO:0000313" key="3">
    <source>
        <dbReference type="EMBL" id="KGM10194.1"/>
    </source>
</evidence>
<name>A0A0A0BST3_9CELL</name>
<feature type="transmembrane region" description="Helical" evidence="2">
    <location>
        <begin position="22"/>
        <end position="44"/>
    </location>
</feature>
<evidence type="ECO:0000313" key="4">
    <source>
        <dbReference type="Proteomes" id="UP000054314"/>
    </source>
</evidence>
<feature type="transmembrane region" description="Helical" evidence="2">
    <location>
        <begin position="138"/>
        <end position="157"/>
    </location>
</feature>
<feature type="transmembrane region" description="Helical" evidence="2">
    <location>
        <begin position="50"/>
        <end position="70"/>
    </location>
</feature>
<proteinExistence type="predicted"/>
<comment type="caution">
    <text evidence="3">The sequence shown here is derived from an EMBL/GenBank/DDBJ whole genome shotgun (WGS) entry which is preliminary data.</text>
</comment>
<organism evidence="3 4">
    <name type="scientific">Cellulomonas bogoriensis 69B4 = DSM 16987</name>
    <dbReference type="NCBI Taxonomy" id="1386082"/>
    <lineage>
        <taxon>Bacteria</taxon>
        <taxon>Bacillati</taxon>
        <taxon>Actinomycetota</taxon>
        <taxon>Actinomycetes</taxon>
        <taxon>Micrococcales</taxon>
        <taxon>Cellulomonadaceae</taxon>
        <taxon>Cellulomonas</taxon>
    </lineage>
</organism>
<sequence length="221" mass="22705">MTGTVDLTRFPWPDSWARPSRVLSAMVAGGLALAAGAGIALLVTGHVVDARGALGVATAPVLVILAVLVLRTRVLRRRASVSAMRLATPDEAPTGGVVVPFRRDTTVLRGLLSAYMGLAGLILGLGGFALVATGEVGAGGIGILLGGGLVALVVPRLRLWASSRRHPSVLVLTPEGLVHRSPRAVVAVRWHDVVSVVPSGDRDPHVSKSSTPSSPRPSSAP</sequence>
<feature type="transmembrane region" description="Helical" evidence="2">
    <location>
        <begin position="112"/>
        <end position="132"/>
    </location>
</feature>
<dbReference type="EMBL" id="AXCZ01000153">
    <property type="protein sequence ID" value="KGM10194.1"/>
    <property type="molecule type" value="Genomic_DNA"/>
</dbReference>
<keyword evidence="2" id="KW-1133">Transmembrane helix</keyword>
<gene>
    <name evidence="3" type="ORF">N869_05015</name>
</gene>
<accession>A0A0A0BST3</accession>
<evidence type="ECO:0000256" key="2">
    <source>
        <dbReference type="SAM" id="Phobius"/>
    </source>
</evidence>